<reference evidence="1 2" key="1">
    <citation type="journal article" date="1992" name="Lakartidningen">
        <title>[Penicillin V and not amoxicillin is the first choice preparation in acute otitis].</title>
        <authorList>
            <person name="Kamme C."/>
            <person name="Lundgren K."/>
            <person name="Prellner K."/>
        </authorList>
    </citation>
    <scope>NUCLEOTIDE SEQUENCE [LARGE SCALE GENOMIC DNA]</scope>
    <source>
        <strain evidence="1 2">W1</strain>
    </source>
</reference>
<dbReference type="Pfam" id="PF02482">
    <property type="entry name" value="Ribosomal_S30AE"/>
    <property type="match status" value="1"/>
</dbReference>
<proteinExistence type="predicted"/>
<accession>A0A5C8CIF5</accession>
<dbReference type="NCBIfam" id="TIGR00741">
    <property type="entry name" value="yfiA"/>
    <property type="match status" value="1"/>
</dbReference>
<evidence type="ECO:0000313" key="2">
    <source>
        <dbReference type="Proteomes" id="UP000325116"/>
    </source>
</evidence>
<organism evidence="1 2">
    <name type="scientific">Brachyspira aalborgi</name>
    <dbReference type="NCBI Taxonomy" id="29522"/>
    <lineage>
        <taxon>Bacteria</taxon>
        <taxon>Pseudomonadati</taxon>
        <taxon>Spirochaetota</taxon>
        <taxon>Spirochaetia</taxon>
        <taxon>Brachyspirales</taxon>
        <taxon>Brachyspiraceae</taxon>
        <taxon>Brachyspira</taxon>
    </lineage>
</organism>
<dbReference type="EMBL" id="SAXT01000003">
    <property type="protein sequence ID" value="TXJ12807.1"/>
    <property type="molecule type" value="Genomic_DNA"/>
</dbReference>
<gene>
    <name evidence="1" type="primary">raiA</name>
    <name evidence="1" type="ORF">EPJ80_04185</name>
</gene>
<name>A0A5C8CIF5_9SPIR</name>
<dbReference type="Proteomes" id="UP000325116">
    <property type="component" value="Unassembled WGS sequence"/>
</dbReference>
<dbReference type="SUPFAM" id="SSF69754">
    <property type="entry name" value="Ribosome binding protein Y (YfiA homologue)"/>
    <property type="match status" value="1"/>
</dbReference>
<dbReference type="InterPro" id="IPR003489">
    <property type="entry name" value="RHF/RaiA"/>
</dbReference>
<protein>
    <submittedName>
        <fullName evidence="1">Ribosome-associated translation inhibitor RaiA</fullName>
    </submittedName>
</protein>
<evidence type="ECO:0000313" key="1">
    <source>
        <dbReference type="EMBL" id="TXJ12807.1"/>
    </source>
</evidence>
<sequence length="263" mass="31200">MHQNIIGKNVRITKNVREHIANKMQGIKIQADRIIDANIICEHIHEKYIVHGTITFGKKVFHDEEKEKDLYVAIDMMFQKIERKIRKAKEKVIDKSQRAVVDKTIKVEEDEDAYSIKTVGIYEKPLEELDAILHFNSDKNPFMAYFPIRRDEDLYNIKIGKYPSFLFRDNKNIVYEIHNIENQETKHSHWNIEKVSVTNDNNINYSEKSRYKIEEYNVSEAVNYLTENKDKKFVVYISGITEQIEGLYKETDNSFVLIRMFDI</sequence>
<dbReference type="RefSeq" id="WP_147758023.1">
    <property type="nucleotide sequence ID" value="NZ_SAXT01000003.1"/>
</dbReference>
<comment type="caution">
    <text evidence="1">The sequence shown here is derived from an EMBL/GenBank/DDBJ whole genome shotgun (WGS) entry which is preliminary data.</text>
</comment>
<dbReference type="Gene3D" id="3.30.160.100">
    <property type="entry name" value="Ribosome hibernation promotion factor-like"/>
    <property type="match status" value="1"/>
</dbReference>
<dbReference type="InterPro" id="IPR036567">
    <property type="entry name" value="RHF-like"/>
</dbReference>
<dbReference type="AlphaFoldDB" id="A0A5C8CIF5"/>
<dbReference type="CDD" id="cd00552">
    <property type="entry name" value="RaiA"/>
    <property type="match status" value="1"/>
</dbReference>